<feature type="region of interest" description="Disordered" evidence="10">
    <location>
        <begin position="111"/>
        <end position="152"/>
    </location>
</feature>
<gene>
    <name evidence="13" type="primary">LOC106157452</name>
</gene>
<dbReference type="OrthoDB" id="309483at2759"/>
<dbReference type="InParanoid" id="A0A1S3HSN7"/>
<evidence type="ECO:0000256" key="1">
    <source>
        <dbReference type="ARBA" id="ARBA00004173"/>
    </source>
</evidence>
<dbReference type="InterPro" id="IPR005324">
    <property type="entry name" value="Ribosomal_uS5_C"/>
</dbReference>
<dbReference type="AlphaFoldDB" id="A0A1S3HSN7"/>
<dbReference type="STRING" id="7574.A0A1S3HSN7"/>
<dbReference type="Pfam" id="PF03719">
    <property type="entry name" value="Ribosomal_S5_C"/>
    <property type="match status" value="1"/>
</dbReference>
<evidence type="ECO:0000256" key="7">
    <source>
        <dbReference type="ARBA" id="ARBA00041606"/>
    </source>
</evidence>
<dbReference type="GO" id="GO:0003735">
    <property type="term" value="F:structural constituent of ribosome"/>
    <property type="evidence" value="ECO:0007669"/>
    <property type="project" value="UniProtKB-UniRule"/>
</dbReference>
<evidence type="ECO:0000256" key="6">
    <source>
        <dbReference type="ARBA" id="ARBA00039335"/>
    </source>
</evidence>
<dbReference type="PANTHER" id="PTHR48277">
    <property type="entry name" value="MITOCHONDRIAL RIBOSOMAL PROTEIN S5"/>
    <property type="match status" value="1"/>
</dbReference>
<keyword evidence="4" id="KW-0496">Mitochondrion</keyword>
<feature type="compositionally biased region" description="Basic and acidic residues" evidence="10">
    <location>
        <begin position="112"/>
        <end position="121"/>
    </location>
</feature>
<evidence type="ECO:0000256" key="9">
    <source>
        <dbReference type="RuleBase" id="RU003823"/>
    </source>
</evidence>
<dbReference type="GO" id="GO:0006412">
    <property type="term" value="P:translation"/>
    <property type="evidence" value="ECO:0007669"/>
    <property type="project" value="InterPro"/>
</dbReference>
<comment type="similarity">
    <text evidence="2 9">Belongs to the universal ribosomal protein uS5 family.</text>
</comment>
<dbReference type="Gene3D" id="3.30.160.20">
    <property type="match status" value="1"/>
</dbReference>
<evidence type="ECO:0000256" key="10">
    <source>
        <dbReference type="SAM" id="MobiDB-lite"/>
    </source>
</evidence>
<dbReference type="GO" id="GO:0003723">
    <property type="term" value="F:RNA binding"/>
    <property type="evidence" value="ECO:0007669"/>
    <property type="project" value="InterPro"/>
</dbReference>
<evidence type="ECO:0000313" key="12">
    <source>
        <dbReference type="Proteomes" id="UP000085678"/>
    </source>
</evidence>
<keyword evidence="3 8" id="KW-0689">Ribosomal protein</keyword>
<dbReference type="GO" id="GO:0005763">
    <property type="term" value="C:mitochondrial small ribosomal subunit"/>
    <property type="evidence" value="ECO:0007669"/>
    <property type="project" value="UniProtKB-ARBA"/>
</dbReference>
<dbReference type="FunCoup" id="A0A1S3HSN7">
    <property type="interactions" value="561"/>
</dbReference>
<dbReference type="FunFam" id="3.30.230.10:FF:000002">
    <property type="entry name" value="30S ribosomal protein S5"/>
    <property type="match status" value="1"/>
</dbReference>
<evidence type="ECO:0000259" key="11">
    <source>
        <dbReference type="PROSITE" id="PS50881"/>
    </source>
</evidence>
<feature type="domain" description="S5 DRBM" evidence="11">
    <location>
        <begin position="182"/>
        <end position="246"/>
    </location>
</feature>
<dbReference type="GeneID" id="106157452"/>
<sequence length="445" mass="50394">MSSHVLRITATGQTFLLKGLATRGVQNVCHGTPVYCSRVPLLQQPSQISKRWNSFRSRNNAELWDSMTSVSASGRKKGRQGGQGAQGVTRPKRPLLSLGIMKNKHLVGALKSADKRKDNSRAGRQVPQKAKPVTTPTSTRATGHKRNMGKLSPLERGWVGSRILGRTIGPPLGKDGVPFEGFDTRIIEFKMTATMTGTMGRKMTYSCFVVTGNRNGVAGYGLGKGETPYKAAIKARDKAGRTLWYFERLENHTVYHDLVATFHKSRVFIERRPKGYGLVCHRLLKDIAKLAGFRDLYAKSEGQIKNYRNLTKAFFKALDRQKTHQQIADHFGLNVVEIRPDRDNLCILKASPSPPDPENLSSYITGVKIKPISNLDVFDYDTQLYGMKRRYKRFGLPFFWKYRTHKSELLYLYKTRNQKTSAVQRKLQWEGRTFTDHGEKILKPM</sequence>
<keyword evidence="5 8" id="KW-0687">Ribonucleoprotein</keyword>
<dbReference type="InterPro" id="IPR013810">
    <property type="entry name" value="Ribosomal_uS5_N"/>
</dbReference>
<evidence type="ECO:0000256" key="2">
    <source>
        <dbReference type="ARBA" id="ARBA00008945"/>
    </source>
</evidence>
<organism evidence="12 13">
    <name type="scientific">Lingula anatina</name>
    <name type="common">Brachiopod</name>
    <name type="synonym">Lingula unguis</name>
    <dbReference type="NCBI Taxonomy" id="7574"/>
    <lineage>
        <taxon>Eukaryota</taxon>
        <taxon>Metazoa</taxon>
        <taxon>Spiralia</taxon>
        <taxon>Lophotrochozoa</taxon>
        <taxon>Brachiopoda</taxon>
        <taxon>Linguliformea</taxon>
        <taxon>Lingulata</taxon>
        <taxon>Lingulida</taxon>
        <taxon>Linguloidea</taxon>
        <taxon>Lingulidae</taxon>
        <taxon>Lingula</taxon>
    </lineage>
</organism>
<feature type="region of interest" description="Disordered" evidence="10">
    <location>
        <begin position="70"/>
        <end position="92"/>
    </location>
</feature>
<dbReference type="InterPro" id="IPR000851">
    <property type="entry name" value="Ribosomal_uS5"/>
</dbReference>
<evidence type="ECO:0000256" key="5">
    <source>
        <dbReference type="ARBA" id="ARBA00023274"/>
    </source>
</evidence>
<name>A0A1S3HSN7_LINAN</name>
<dbReference type="InterPro" id="IPR020568">
    <property type="entry name" value="Ribosomal_Su5_D2-typ_SF"/>
</dbReference>
<dbReference type="Pfam" id="PF00333">
    <property type="entry name" value="Ribosomal_S5"/>
    <property type="match status" value="1"/>
</dbReference>
<protein>
    <recommendedName>
        <fullName evidence="6">Small ribosomal subunit protein uS5m</fullName>
    </recommendedName>
    <alternativeName>
        <fullName evidence="7">28S ribosomal protein S5, mitochondrial</fullName>
    </alternativeName>
</protein>
<dbReference type="Proteomes" id="UP000085678">
    <property type="component" value="Unplaced"/>
</dbReference>
<dbReference type="RefSeq" id="XP_013388566.1">
    <property type="nucleotide sequence ID" value="XM_013533112.1"/>
</dbReference>
<evidence type="ECO:0000256" key="3">
    <source>
        <dbReference type="ARBA" id="ARBA00022980"/>
    </source>
</evidence>
<dbReference type="InterPro" id="IPR014721">
    <property type="entry name" value="Ribsml_uS5_D2-typ_fold_subgr"/>
</dbReference>
<comment type="subcellular location">
    <subcellularLocation>
        <location evidence="1">Mitochondrion</location>
    </subcellularLocation>
</comment>
<evidence type="ECO:0000313" key="13">
    <source>
        <dbReference type="RefSeq" id="XP_013388566.1"/>
    </source>
</evidence>
<dbReference type="KEGG" id="lak:106157452"/>
<keyword evidence="12" id="KW-1185">Reference proteome</keyword>
<dbReference type="PANTHER" id="PTHR48277:SF1">
    <property type="entry name" value="MITOCHONDRIAL RIBOSOMAL PROTEIN S5"/>
    <property type="match status" value="1"/>
</dbReference>
<dbReference type="SUPFAM" id="SSF54211">
    <property type="entry name" value="Ribosomal protein S5 domain 2-like"/>
    <property type="match status" value="1"/>
</dbReference>
<evidence type="ECO:0000256" key="8">
    <source>
        <dbReference type="PROSITE-ProRule" id="PRU00268"/>
    </source>
</evidence>
<dbReference type="OMA" id="LICHRAI"/>
<dbReference type="PROSITE" id="PS50881">
    <property type="entry name" value="S5_DSRBD"/>
    <property type="match status" value="1"/>
</dbReference>
<evidence type="ECO:0000256" key="4">
    <source>
        <dbReference type="ARBA" id="ARBA00023128"/>
    </source>
</evidence>
<proteinExistence type="inferred from homology"/>
<accession>A0A1S3HSN7</accession>
<dbReference type="SUPFAM" id="SSF54768">
    <property type="entry name" value="dsRNA-binding domain-like"/>
    <property type="match status" value="1"/>
</dbReference>
<dbReference type="GO" id="GO:0005743">
    <property type="term" value="C:mitochondrial inner membrane"/>
    <property type="evidence" value="ECO:0007669"/>
    <property type="project" value="UniProtKB-ARBA"/>
</dbReference>
<dbReference type="FunFam" id="3.30.160.20:FF:000022">
    <property type="entry name" value="28S ribosomal protein S5, mitochondrial"/>
    <property type="match status" value="1"/>
</dbReference>
<reference evidence="13" key="1">
    <citation type="submission" date="2025-08" db="UniProtKB">
        <authorList>
            <consortium name="RefSeq"/>
        </authorList>
    </citation>
    <scope>IDENTIFICATION</scope>
    <source>
        <tissue evidence="13">Gonads</tissue>
    </source>
</reference>
<dbReference type="Gene3D" id="3.30.230.10">
    <property type="match status" value="1"/>
</dbReference>